<protein>
    <submittedName>
        <fullName evidence="1">Uncharacterized protein</fullName>
    </submittedName>
</protein>
<gene>
    <name evidence="1" type="primary">g3264</name>
</gene>
<name>A0A2R4QF03_9PEZI</name>
<sequence length="103" mass="11375">MAKTSSWASHNVVLQRTINLSTRWSPYIWGEYPFVLPFNAEDAAYTAPTSTPALAGPHDLGLEEKYPVSVADLHNSLTDPTHPLIIYSDTESPGPNEDCCRQT</sequence>
<reference evidence="1" key="1">
    <citation type="submission" date="2018-02" db="EMBL/GenBank/DDBJ databases">
        <title>Biosynthetic Pathway for Furanosteroid Demethoxyviridin and Identification of an Unusual Pregnane Side-chain Cleavage.</title>
        <authorList>
            <person name="Wang G.-Q."/>
            <person name="Chen G.-D."/>
            <person name="Qin S.-Y."/>
            <person name="Hu D."/>
            <person name="Awakawa T."/>
            <person name="Li S.-Y."/>
            <person name="Lv J.-M."/>
            <person name="Wang C.-X."/>
            <person name="Yao X.-S."/>
            <person name="Abe I."/>
            <person name="Gao H."/>
        </authorList>
    </citation>
    <scope>NUCLEOTIDE SEQUENCE</scope>
    <source>
        <strain evidence="1">JNvid</strain>
    </source>
</reference>
<dbReference type="EMBL" id="MG886384">
    <property type="protein sequence ID" value="AVY05506.1"/>
    <property type="molecule type" value="Genomic_DNA"/>
</dbReference>
<dbReference type="AlphaFoldDB" id="A0A2R4QF03"/>
<organism evidence="1">
    <name type="scientific">Nodulisporium sp</name>
    <dbReference type="NCBI Taxonomy" id="1897413"/>
    <lineage>
        <taxon>Eukaryota</taxon>
        <taxon>Fungi</taxon>
        <taxon>Dikarya</taxon>
        <taxon>Ascomycota</taxon>
        <taxon>Pezizomycotina</taxon>
        <taxon>Sordariomycetes</taxon>
        <taxon>Xylariomycetidae</taxon>
        <taxon>Xylariales</taxon>
        <taxon>Xylariaceae</taxon>
        <taxon>Nodulisporium</taxon>
    </lineage>
</organism>
<evidence type="ECO:0000313" key="1">
    <source>
        <dbReference type="EMBL" id="AVY05506.1"/>
    </source>
</evidence>
<accession>A0A2R4QF03</accession>
<proteinExistence type="predicted"/>